<keyword evidence="2" id="KW-0732">Signal</keyword>
<comment type="similarity">
    <text evidence="1 5">Belongs to the glycosyl hydrolase 27 family.</text>
</comment>
<feature type="domain" description="Alpha galactosidase C-terminal" evidence="6">
    <location>
        <begin position="409"/>
        <end position="481"/>
    </location>
</feature>
<evidence type="ECO:0000256" key="5">
    <source>
        <dbReference type="RuleBase" id="RU361168"/>
    </source>
</evidence>
<proteinExistence type="inferred from homology"/>
<keyword evidence="3 5" id="KW-0378">Hydrolase</keyword>
<keyword evidence="8" id="KW-1185">Reference proteome</keyword>
<reference evidence="7 8" key="1">
    <citation type="submission" date="2017-06" db="EMBL/GenBank/DDBJ databases">
        <authorList>
            <person name="Kim H.J."/>
            <person name="Triplett B.A."/>
        </authorList>
    </citation>
    <scope>NUCLEOTIDE SEQUENCE [LARGE SCALE GENOMIC DNA]</scope>
    <source>
        <strain evidence="7 8">DSM 29150</strain>
    </source>
</reference>
<dbReference type="InterPro" id="IPR017853">
    <property type="entry name" value="GH"/>
</dbReference>
<dbReference type="Pfam" id="PF17801">
    <property type="entry name" value="Melibiase_C"/>
    <property type="match status" value="1"/>
</dbReference>
<dbReference type="InterPro" id="IPR013780">
    <property type="entry name" value="Glyco_hydro_b"/>
</dbReference>
<dbReference type="PROSITE" id="PS51257">
    <property type="entry name" value="PROKAR_LIPOPROTEIN"/>
    <property type="match status" value="1"/>
</dbReference>
<dbReference type="CDD" id="cd14792">
    <property type="entry name" value="GH27"/>
    <property type="match status" value="1"/>
</dbReference>
<dbReference type="SMR" id="A0A238X8V8"/>
<dbReference type="EC" id="3.2.1.22" evidence="5"/>
<dbReference type="OrthoDB" id="9807519at2"/>
<evidence type="ECO:0000313" key="7">
    <source>
        <dbReference type="EMBL" id="SNR54269.1"/>
    </source>
</evidence>
<dbReference type="InterPro" id="IPR002241">
    <property type="entry name" value="Glyco_hydro_27"/>
</dbReference>
<dbReference type="GO" id="GO:0005975">
    <property type="term" value="P:carbohydrate metabolic process"/>
    <property type="evidence" value="ECO:0007669"/>
    <property type="project" value="InterPro"/>
</dbReference>
<dbReference type="GO" id="GO:0004557">
    <property type="term" value="F:alpha-galactosidase activity"/>
    <property type="evidence" value="ECO:0007669"/>
    <property type="project" value="UniProtKB-EC"/>
</dbReference>
<organism evidence="7 8">
    <name type="scientific">Lutibacter agarilyticus</name>
    <dbReference type="NCBI Taxonomy" id="1109740"/>
    <lineage>
        <taxon>Bacteria</taxon>
        <taxon>Pseudomonadati</taxon>
        <taxon>Bacteroidota</taxon>
        <taxon>Flavobacteriia</taxon>
        <taxon>Flavobacteriales</taxon>
        <taxon>Flavobacteriaceae</taxon>
        <taxon>Lutibacter</taxon>
    </lineage>
</organism>
<evidence type="ECO:0000256" key="2">
    <source>
        <dbReference type="ARBA" id="ARBA00022729"/>
    </source>
</evidence>
<dbReference type="EMBL" id="FZNT01000005">
    <property type="protein sequence ID" value="SNR54269.1"/>
    <property type="molecule type" value="Genomic_DNA"/>
</dbReference>
<dbReference type="Pfam" id="PF02065">
    <property type="entry name" value="Melibiase"/>
    <property type="match status" value="1"/>
</dbReference>
<dbReference type="PANTHER" id="PTHR11452">
    <property type="entry name" value="ALPHA-GALACTOSIDASE/ALPHA-N-ACETYLGALACTOSAMINIDASE"/>
    <property type="match status" value="1"/>
</dbReference>
<dbReference type="Proteomes" id="UP000198384">
    <property type="component" value="Unassembled WGS sequence"/>
</dbReference>
<dbReference type="SUPFAM" id="SSF51011">
    <property type="entry name" value="Glycosyl hydrolase domain"/>
    <property type="match status" value="1"/>
</dbReference>
<dbReference type="InterPro" id="IPR041233">
    <property type="entry name" value="Melibiase_C"/>
</dbReference>
<comment type="catalytic activity">
    <reaction evidence="5">
        <text>Hydrolysis of terminal, non-reducing alpha-D-galactose residues in alpha-D-galactosides, including galactose oligosaccharides, galactomannans and galactolipids.</text>
        <dbReference type="EC" id="3.2.1.22"/>
    </reaction>
</comment>
<keyword evidence="5" id="KW-1015">Disulfide bond</keyword>
<protein>
    <recommendedName>
        <fullName evidence="5">Alpha-galactosidase</fullName>
        <ecNumber evidence="5">3.2.1.22</ecNumber>
    </recommendedName>
    <alternativeName>
        <fullName evidence="5">Melibiase</fullName>
    </alternativeName>
</protein>
<evidence type="ECO:0000256" key="4">
    <source>
        <dbReference type="ARBA" id="ARBA00023295"/>
    </source>
</evidence>
<dbReference type="Gene3D" id="3.20.20.70">
    <property type="entry name" value="Aldolase class I"/>
    <property type="match status" value="1"/>
</dbReference>
<dbReference type="PRINTS" id="PR00740">
    <property type="entry name" value="GLHYDRLASE27"/>
</dbReference>
<dbReference type="InterPro" id="IPR013785">
    <property type="entry name" value="Aldolase_TIM"/>
</dbReference>
<dbReference type="RefSeq" id="WP_089381516.1">
    <property type="nucleotide sequence ID" value="NZ_FZNT01000005.1"/>
</dbReference>
<evidence type="ECO:0000256" key="3">
    <source>
        <dbReference type="ARBA" id="ARBA00022801"/>
    </source>
</evidence>
<keyword evidence="4 5" id="KW-0326">Glycosidase</keyword>
<evidence type="ECO:0000313" key="8">
    <source>
        <dbReference type="Proteomes" id="UP000198384"/>
    </source>
</evidence>
<accession>A0A238X8V8</accession>
<dbReference type="AlphaFoldDB" id="A0A238X8V8"/>
<dbReference type="SUPFAM" id="SSF51445">
    <property type="entry name" value="(Trans)glycosidases"/>
    <property type="match status" value="1"/>
</dbReference>
<gene>
    <name evidence="7" type="ORF">SAMN06265371_1056</name>
</gene>
<sequence>MNIKSISIISLIVLLGCILGLRFKVKNGATQGSINDVRQLAQTPPMGWNSFDSYGVYLYEEAAFANLEAFAKKLKPHGYEYFVIDAGWFGEFKLQEGTLYPAEKHASELNIDEYGLLQPSKTYFPNGLRPIIDRCHELGIKFGIHLMRGIPRVAVEKNTKVKGTEYFARDIADTTSICEWNHQNYGVDMSKPGAQEFYNSLINQMAEWGVDFLKYDDLVPFPDEVEAIANAIEQCGRPIVYSLSPGGDVDVNAIKSFKRANMLRVTHDIWDDQVGLNQSFDAWRKWQGKEESGFWIDMDMIPFGKLQLMSPKPEGVVGNETKKDIAKKIESGELSNVELLAGKGWARQSKFTKDQMYTFITLRALSASPLMMGGNLPTLDDFSLELITHKDVLDCNQNGIMGKLIYEDKDVEIWKTPQKGNDGGWIGLFNRSESYKSFSISMSDLNLEEGKNKYHIYDIWNKTEVNKLNFEINQNGVIFLKYSSQ</sequence>
<name>A0A238X8V8_9FLAO</name>
<evidence type="ECO:0000256" key="1">
    <source>
        <dbReference type="ARBA" id="ARBA00009743"/>
    </source>
</evidence>
<evidence type="ECO:0000259" key="6">
    <source>
        <dbReference type="Pfam" id="PF17801"/>
    </source>
</evidence>
<dbReference type="PANTHER" id="PTHR11452:SF42">
    <property type="entry name" value="ALPHA-GALACTOSIDASE"/>
    <property type="match status" value="1"/>
</dbReference>
<dbReference type="Gene3D" id="2.60.40.1180">
    <property type="entry name" value="Golgi alpha-mannosidase II"/>
    <property type="match status" value="1"/>
</dbReference>